<keyword evidence="2 3" id="KW-0808">Transferase</keyword>
<organism evidence="3 6">
    <name type="scientific">Helicobacter typhlonius</name>
    <dbReference type="NCBI Taxonomy" id="76936"/>
    <lineage>
        <taxon>Bacteria</taxon>
        <taxon>Pseudomonadati</taxon>
        <taxon>Campylobacterota</taxon>
        <taxon>Epsilonproteobacteria</taxon>
        <taxon>Campylobacterales</taxon>
        <taxon>Helicobacteraceae</taxon>
        <taxon>Helicobacter</taxon>
    </lineage>
</organism>
<name>A0A0S4PU84_9HELI</name>
<protein>
    <submittedName>
        <fullName evidence="3">16S rRNA (Guanine(966)-N(2))-methyltransferase ## SSU rRNA m(2)G966</fullName>
    </submittedName>
    <submittedName>
        <fullName evidence="4">16S rRNA (Guanine(966)-N(2))-methyltransferase RsmD</fullName>
        <ecNumber evidence="3 4">2.1.1.171</ecNumber>
    </submittedName>
</protein>
<dbReference type="OrthoDB" id="9803017at2"/>
<dbReference type="InterPro" id="IPR029063">
    <property type="entry name" value="SAM-dependent_MTases_sf"/>
</dbReference>
<dbReference type="Gene3D" id="3.40.50.150">
    <property type="entry name" value="Vaccinia Virus protein VP39"/>
    <property type="match status" value="1"/>
</dbReference>
<dbReference type="NCBIfam" id="TIGR00095">
    <property type="entry name" value="16S rRNA (guanine(966)-N(2))-methyltransferase RsmD"/>
    <property type="match status" value="1"/>
</dbReference>
<dbReference type="Proteomes" id="UP000064525">
    <property type="component" value="Chromosome I"/>
</dbReference>
<dbReference type="Proteomes" id="UP000029925">
    <property type="component" value="Unassembled WGS sequence"/>
</dbReference>
<evidence type="ECO:0000256" key="2">
    <source>
        <dbReference type="ARBA" id="ARBA00022679"/>
    </source>
</evidence>
<proteinExistence type="predicted"/>
<evidence type="ECO:0000256" key="1">
    <source>
        <dbReference type="ARBA" id="ARBA00022603"/>
    </source>
</evidence>
<dbReference type="GeneID" id="78150730"/>
<evidence type="ECO:0000313" key="3">
    <source>
        <dbReference type="EMBL" id="CUU39302.1"/>
    </source>
</evidence>
<dbReference type="SUPFAM" id="SSF53335">
    <property type="entry name" value="S-adenosyl-L-methionine-dependent methyltransferases"/>
    <property type="match status" value="1"/>
</dbReference>
<gene>
    <name evidence="4" type="primary">rsmD</name>
    <name evidence="3" type="ORF">BN2458_PEG0416</name>
    <name evidence="4" type="ORF">LS75_001120</name>
</gene>
<reference evidence="4 5" key="1">
    <citation type="journal article" date="2014" name="Genome Announc.">
        <title>Draft genome sequences of eight enterohepatic helicobacter species isolated from both laboratory and wild rodents.</title>
        <authorList>
            <person name="Sheh A."/>
            <person name="Shen Z."/>
            <person name="Fox J.G."/>
        </authorList>
    </citation>
    <scope>NUCLEOTIDE SEQUENCE [LARGE SCALE GENOMIC DNA]</scope>
    <source>
        <strain evidence="4 5">MIT 98-6810</strain>
    </source>
</reference>
<sequence>MAQFHIQAGNLKHLKLIFNPDESTRPTKSIVRGSFFDTLGSEIVDSVFIEAFGGCGSMGIEALSRGARAAIFYEINKEAYEILSRNLTLMRDRAPHFQCKSFNADFFTQDIQSHIEKIAQNDDKNVRNARIILYLDPPFCIREGMADIYERLITKICNFSHSQQSRVDLIVFEHWSGYNMPHFFGEYEKYKTRQFGKSTLTYFIIKD</sequence>
<dbReference type="PIRSF" id="PIRSF004553">
    <property type="entry name" value="CHP00095"/>
    <property type="match status" value="1"/>
</dbReference>
<dbReference type="PANTHER" id="PTHR43542">
    <property type="entry name" value="METHYLTRANSFERASE"/>
    <property type="match status" value="1"/>
</dbReference>
<dbReference type="EMBL" id="LN907858">
    <property type="protein sequence ID" value="CUU39302.1"/>
    <property type="molecule type" value="Genomic_DNA"/>
</dbReference>
<evidence type="ECO:0000313" key="6">
    <source>
        <dbReference type="Proteomes" id="UP000064525"/>
    </source>
</evidence>
<dbReference type="RefSeq" id="WP_081951438.1">
    <property type="nucleotide sequence ID" value="NZ_CAJTQN010000006.1"/>
</dbReference>
<dbReference type="GO" id="GO:0052913">
    <property type="term" value="F:16S rRNA (guanine(966)-N(2))-methyltransferase activity"/>
    <property type="evidence" value="ECO:0007669"/>
    <property type="project" value="UniProtKB-EC"/>
</dbReference>
<dbReference type="AlphaFoldDB" id="A0A0S4PU84"/>
<evidence type="ECO:0000313" key="5">
    <source>
        <dbReference type="Proteomes" id="UP000029925"/>
    </source>
</evidence>
<dbReference type="EMBL" id="JRPF02000001">
    <property type="protein sequence ID" value="TLD79570.1"/>
    <property type="molecule type" value="Genomic_DNA"/>
</dbReference>
<dbReference type="InterPro" id="IPR004398">
    <property type="entry name" value="RNA_MeTrfase_RsmD"/>
</dbReference>
<dbReference type="STRING" id="76936.BN2458_PEG0416"/>
<evidence type="ECO:0000313" key="4">
    <source>
        <dbReference type="EMBL" id="TLD79570.1"/>
    </source>
</evidence>
<dbReference type="EC" id="2.1.1.171" evidence="3 4"/>
<dbReference type="PATRIC" id="fig|76936.10.peg.405"/>
<reference evidence="6" key="3">
    <citation type="submission" date="2015-11" db="EMBL/GenBank/DDBJ databases">
        <authorList>
            <person name="Anvar S.Y."/>
        </authorList>
    </citation>
    <scope>NUCLEOTIDE SEQUENCE [LARGE SCALE GENOMIC DNA]</scope>
</reference>
<keyword evidence="1 3" id="KW-0489">Methyltransferase</keyword>
<accession>A0A0S4PU84</accession>
<dbReference type="PANTHER" id="PTHR43542:SF1">
    <property type="entry name" value="METHYLTRANSFERASE"/>
    <property type="match status" value="1"/>
</dbReference>
<reference evidence="3" key="2">
    <citation type="submission" date="2015-11" db="EMBL/GenBank/DDBJ databases">
        <authorList>
            <person name="Zhang Y."/>
            <person name="Guo Z."/>
        </authorList>
    </citation>
    <scope>NUCLEOTIDE SEQUENCE</scope>
    <source>
        <strain evidence="3">1</strain>
    </source>
</reference>
<dbReference type="Pfam" id="PF03602">
    <property type="entry name" value="Cons_hypoth95"/>
    <property type="match status" value="1"/>
</dbReference>
<dbReference type="KEGG" id="hty:BN2458_PEG0416"/>
<keyword evidence="5" id="KW-1185">Reference proteome</keyword>